<evidence type="ECO:0000313" key="1">
    <source>
        <dbReference type="EMBL" id="RZF43057.1"/>
    </source>
</evidence>
<proteinExistence type="predicted"/>
<dbReference type="EMBL" id="QKKF02013261">
    <property type="protein sequence ID" value="RZF43057.1"/>
    <property type="molecule type" value="Genomic_DNA"/>
</dbReference>
<gene>
    <name evidence="1" type="ORF">LSTR_LSTR001235</name>
</gene>
<comment type="caution">
    <text evidence="1">The sequence shown here is derived from an EMBL/GenBank/DDBJ whole genome shotgun (WGS) entry which is preliminary data.</text>
</comment>
<reference evidence="1 2" key="1">
    <citation type="journal article" date="2017" name="Gigascience">
        <title>Genome sequence of the small brown planthopper, Laodelphax striatellus.</title>
        <authorList>
            <person name="Zhu J."/>
            <person name="Jiang F."/>
            <person name="Wang X."/>
            <person name="Yang P."/>
            <person name="Bao Y."/>
            <person name="Zhao W."/>
            <person name="Wang W."/>
            <person name="Lu H."/>
            <person name="Wang Q."/>
            <person name="Cui N."/>
            <person name="Li J."/>
            <person name="Chen X."/>
            <person name="Luo L."/>
            <person name="Yu J."/>
            <person name="Kang L."/>
            <person name="Cui F."/>
        </authorList>
    </citation>
    <scope>NUCLEOTIDE SEQUENCE [LARGE SCALE GENOMIC DNA]</scope>
    <source>
        <strain evidence="1">Lst14</strain>
    </source>
</reference>
<keyword evidence="2" id="KW-1185">Reference proteome</keyword>
<name>A0A482XBJ5_LAOST</name>
<dbReference type="AlphaFoldDB" id="A0A482XBJ5"/>
<dbReference type="Proteomes" id="UP000291343">
    <property type="component" value="Unassembled WGS sequence"/>
</dbReference>
<dbReference type="InParanoid" id="A0A482XBJ5"/>
<accession>A0A482XBJ5</accession>
<organism evidence="1 2">
    <name type="scientific">Laodelphax striatellus</name>
    <name type="common">Small brown planthopper</name>
    <name type="synonym">Delphax striatella</name>
    <dbReference type="NCBI Taxonomy" id="195883"/>
    <lineage>
        <taxon>Eukaryota</taxon>
        <taxon>Metazoa</taxon>
        <taxon>Ecdysozoa</taxon>
        <taxon>Arthropoda</taxon>
        <taxon>Hexapoda</taxon>
        <taxon>Insecta</taxon>
        <taxon>Pterygota</taxon>
        <taxon>Neoptera</taxon>
        <taxon>Paraneoptera</taxon>
        <taxon>Hemiptera</taxon>
        <taxon>Auchenorrhyncha</taxon>
        <taxon>Fulgoroidea</taxon>
        <taxon>Delphacidae</taxon>
        <taxon>Criomorphinae</taxon>
        <taxon>Laodelphax</taxon>
    </lineage>
</organism>
<sequence length="79" mass="8761">MGTLRASWRRTWKKVMRKVTTGNFRSRKSQCRCSELWVLALLALEGWDCEGRGYVCRGGHGSAAIASLSPISCLSDVAQ</sequence>
<protein>
    <submittedName>
        <fullName evidence="1">Uncharacterized protein</fullName>
    </submittedName>
</protein>
<evidence type="ECO:0000313" key="2">
    <source>
        <dbReference type="Proteomes" id="UP000291343"/>
    </source>
</evidence>